<protein>
    <submittedName>
        <fullName evidence="3">Arginine metabolism regulation protein II</fullName>
    </submittedName>
</protein>
<dbReference type="PANTHER" id="PTHR37534:SF46">
    <property type="entry name" value="ZN(II)2CYS6 TRANSCRIPTION FACTOR (EUROFUNG)"/>
    <property type="match status" value="1"/>
</dbReference>
<comment type="caution">
    <text evidence="3">The sequence shown here is derived from an EMBL/GenBank/DDBJ whole genome shotgun (WGS) entry which is preliminary data.</text>
</comment>
<proteinExistence type="predicted"/>
<dbReference type="GO" id="GO:0005634">
    <property type="term" value="C:nucleus"/>
    <property type="evidence" value="ECO:0007669"/>
    <property type="project" value="UniProtKB-SubCell"/>
</dbReference>
<evidence type="ECO:0000256" key="1">
    <source>
        <dbReference type="ARBA" id="ARBA00004123"/>
    </source>
</evidence>
<comment type="subcellular location">
    <subcellularLocation>
        <location evidence="1">Nucleus</location>
    </subcellularLocation>
</comment>
<reference evidence="3" key="1">
    <citation type="submission" date="2023-01" db="EMBL/GenBank/DDBJ databases">
        <title>The growth and conidiation of Purpureocillium lavendulum are regulated by nitrogen source and histone H3K14 acetylation.</title>
        <authorList>
            <person name="Tang P."/>
            <person name="Han J."/>
            <person name="Zhang C."/>
            <person name="Tang P."/>
            <person name="Qi F."/>
            <person name="Zhang K."/>
            <person name="Liang L."/>
        </authorList>
    </citation>
    <scope>NUCLEOTIDE SEQUENCE</scope>
    <source>
        <strain evidence="3">YMF1.00683</strain>
    </source>
</reference>
<dbReference type="PANTHER" id="PTHR37534">
    <property type="entry name" value="TRANSCRIPTIONAL ACTIVATOR PROTEIN UGA3"/>
    <property type="match status" value="1"/>
</dbReference>
<dbReference type="AlphaFoldDB" id="A0AB34FRX6"/>
<dbReference type="Proteomes" id="UP001163105">
    <property type="component" value="Unassembled WGS sequence"/>
</dbReference>
<dbReference type="Pfam" id="PF11951">
    <property type="entry name" value="Fungal_trans_2"/>
    <property type="match status" value="1"/>
</dbReference>
<gene>
    <name evidence="3" type="primary">ARG81</name>
    <name evidence="3" type="ORF">O9K51_05186</name>
</gene>
<name>A0AB34FRX6_9HYPO</name>
<accession>A0AB34FRX6</accession>
<dbReference type="InterPro" id="IPR021858">
    <property type="entry name" value="Fun_TF"/>
</dbReference>
<sequence>MREGKGTAGLVKGPFAVFDACEKLDLEPHKLFSDSAHSSASEVRRHRDDLACDQVTESQPWTNNIEDLDLFETFIDEPPVAAFGQHEDGTNNEPLLLEFSFSSSLIDDSRATHDALSEVNVSLDPHDFETVALDTGFQSKEDSNLLNYMYQERPHLSFGPGLGNASGVPEHAESLLRFYKSCLDSTKSVTSTKRKSPWQDIFLPCALQTYSELLLWNTTSRTHSAILSALLAYSAFLLYRSRTVGNCNDRWLDAGVRNLRDAQTNIRIALQSEMAGHKRAKYKELLMATLAVAVISLHQSVQSFRFYLFKAERLIRNAGLDRCHPQSSARILHHMYTHLRVIAESISCRSTSPHIRAHEGAMMEISDTFRLAQDSLNAGLNGELEKPEQLGLRDIHLQTQGRWTQTWYPAIYGIPESLMTLFSQTVSLANDKARLDLLARSCQETSSALSLHVKTLEDSIWAWSLSSPTDDGAVRPVRPPELQQDDERGLLDHPQAQHMALAIHQALIMYFYRRIHNPNAMILQDSVRRTLDYLEACMDGLVDDQDFGPTLAWTALIAACEAVVPDLQERAIRCLETTDNRGFYFTPKPGKELVALIWERRKHGSTNWAETMAEMLS</sequence>
<keyword evidence="2" id="KW-0539">Nucleus</keyword>
<evidence type="ECO:0000313" key="3">
    <source>
        <dbReference type="EMBL" id="KAJ6441635.1"/>
    </source>
</evidence>
<dbReference type="EMBL" id="JAQHRD010000004">
    <property type="protein sequence ID" value="KAJ6441635.1"/>
    <property type="molecule type" value="Genomic_DNA"/>
</dbReference>
<organism evidence="3 4">
    <name type="scientific">Purpureocillium lavendulum</name>
    <dbReference type="NCBI Taxonomy" id="1247861"/>
    <lineage>
        <taxon>Eukaryota</taxon>
        <taxon>Fungi</taxon>
        <taxon>Dikarya</taxon>
        <taxon>Ascomycota</taxon>
        <taxon>Pezizomycotina</taxon>
        <taxon>Sordariomycetes</taxon>
        <taxon>Hypocreomycetidae</taxon>
        <taxon>Hypocreales</taxon>
        <taxon>Ophiocordycipitaceae</taxon>
        <taxon>Purpureocillium</taxon>
    </lineage>
</organism>
<evidence type="ECO:0000313" key="4">
    <source>
        <dbReference type="Proteomes" id="UP001163105"/>
    </source>
</evidence>
<evidence type="ECO:0000256" key="2">
    <source>
        <dbReference type="ARBA" id="ARBA00023242"/>
    </source>
</evidence>
<keyword evidence="4" id="KW-1185">Reference proteome</keyword>